<dbReference type="PATRIC" id="fig|582680.6.peg.1539"/>
<name>A0A0F0LKP2_9MICO</name>
<organism evidence="2 3">
    <name type="scientific">Microbacterium azadirachtae</name>
    <dbReference type="NCBI Taxonomy" id="582680"/>
    <lineage>
        <taxon>Bacteria</taxon>
        <taxon>Bacillati</taxon>
        <taxon>Actinomycetota</taxon>
        <taxon>Actinomycetes</taxon>
        <taxon>Micrococcales</taxon>
        <taxon>Microbacteriaceae</taxon>
        <taxon>Microbacterium</taxon>
    </lineage>
</organism>
<feature type="transmembrane region" description="Helical" evidence="1">
    <location>
        <begin position="196"/>
        <end position="223"/>
    </location>
</feature>
<feature type="transmembrane region" description="Helical" evidence="1">
    <location>
        <begin position="54"/>
        <end position="72"/>
    </location>
</feature>
<gene>
    <name evidence="2" type="ORF">RS86_01500</name>
</gene>
<proteinExistence type="predicted"/>
<evidence type="ECO:0000313" key="2">
    <source>
        <dbReference type="EMBL" id="KJL33703.1"/>
    </source>
</evidence>
<dbReference type="STRING" id="582680.RS86_01500"/>
<feature type="transmembrane region" description="Helical" evidence="1">
    <location>
        <begin position="163"/>
        <end position="184"/>
    </location>
</feature>
<accession>A0A0F0LKP2</accession>
<dbReference type="AlphaFoldDB" id="A0A0F0LKP2"/>
<sequence length="228" mass="24442">MSRILNVVRLQLVNKMTWVWIPLIILVAASALSIVIFAMIPVDGPKYSGAGQAPLWYFFALGLQALTLTFPFSQALSVTRRDFFLGTLSTAVLGSAALSAVFLLGGWIEDATNGWGANGFLFRVPWMWQAGPLTVWLSYFALGLLLFLLGFTGATIYKRAGTLAITLVGVGAGLVLVGLAFLVTRFGLWRQVGEGFATMGVLGLALWGLVAVALLAGISYLVLRRATP</sequence>
<feature type="transmembrane region" description="Helical" evidence="1">
    <location>
        <begin position="84"/>
        <end position="108"/>
    </location>
</feature>
<dbReference type="EMBL" id="JYIX01000032">
    <property type="protein sequence ID" value="KJL33703.1"/>
    <property type="molecule type" value="Genomic_DNA"/>
</dbReference>
<keyword evidence="3" id="KW-1185">Reference proteome</keyword>
<evidence type="ECO:0000313" key="3">
    <source>
        <dbReference type="Proteomes" id="UP000033740"/>
    </source>
</evidence>
<feature type="transmembrane region" description="Helical" evidence="1">
    <location>
        <begin position="128"/>
        <end position="151"/>
    </location>
</feature>
<keyword evidence="1" id="KW-1133">Transmembrane helix</keyword>
<keyword evidence="1" id="KW-0812">Transmembrane</keyword>
<evidence type="ECO:0000256" key="1">
    <source>
        <dbReference type="SAM" id="Phobius"/>
    </source>
</evidence>
<protein>
    <recommendedName>
        <fullName evidence="4">ABC-2 family transporter protein</fullName>
    </recommendedName>
</protein>
<keyword evidence="1" id="KW-0472">Membrane</keyword>
<feature type="transmembrane region" description="Helical" evidence="1">
    <location>
        <begin position="20"/>
        <end position="42"/>
    </location>
</feature>
<dbReference type="RefSeq" id="WP_045271599.1">
    <property type="nucleotide sequence ID" value="NZ_JYIX01000032.1"/>
</dbReference>
<dbReference type="Proteomes" id="UP000033740">
    <property type="component" value="Unassembled WGS sequence"/>
</dbReference>
<reference evidence="2 3" key="1">
    <citation type="submission" date="2015-02" db="EMBL/GenBank/DDBJ databases">
        <title>Draft genome sequences of ten Microbacterium spp. with emphasis on heavy metal contaminated environments.</title>
        <authorList>
            <person name="Corretto E."/>
        </authorList>
    </citation>
    <scope>NUCLEOTIDE SEQUENCE [LARGE SCALE GENOMIC DNA]</scope>
    <source>
        <strain evidence="2 3">ARN176</strain>
    </source>
</reference>
<comment type="caution">
    <text evidence="2">The sequence shown here is derived from an EMBL/GenBank/DDBJ whole genome shotgun (WGS) entry which is preliminary data.</text>
</comment>
<evidence type="ECO:0008006" key="4">
    <source>
        <dbReference type="Google" id="ProtNLM"/>
    </source>
</evidence>